<evidence type="ECO:0000313" key="3">
    <source>
        <dbReference type="EMBL" id="QTD99817.1"/>
    </source>
</evidence>
<dbReference type="Pfam" id="PF00571">
    <property type="entry name" value="CBS"/>
    <property type="match status" value="1"/>
</dbReference>
<dbReference type="InterPro" id="IPR000644">
    <property type="entry name" value="CBS_dom"/>
</dbReference>
<accession>A0ABX7TT08</accession>
<feature type="domain" description="CBS" evidence="2">
    <location>
        <begin position="35"/>
        <end position="84"/>
    </location>
</feature>
<dbReference type="EMBL" id="CP071839">
    <property type="protein sequence ID" value="QTD99817.1"/>
    <property type="molecule type" value="Genomic_DNA"/>
</dbReference>
<proteinExistence type="predicted"/>
<name>A0ABX7TT08_STRCY</name>
<dbReference type="Proteomes" id="UP000663908">
    <property type="component" value="Chromosome"/>
</dbReference>
<organism evidence="3 4">
    <name type="scientific">Streptomyces cyanogenus</name>
    <dbReference type="NCBI Taxonomy" id="80860"/>
    <lineage>
        <taxon>Bacteria</taxon>
        <taxon>Bacillati</taxon>
        <taxon>Actinomycetota</taxon>
        <taxon>Actinomycetes</taxon>
        <taxon>Kitasatosporales</taxon>
        <taxon>Streptomycetaceae</taxon>
        <taxon>Streptomyces</taxon>
    </lineage>
</organism>
<evidence type="ECO:0000313" key="4">
    <source>
        <dbReference type="Proteomes" id="UP000663908"/>
    </source>
</evidence>
<dbReference type="InterPro" id="IPR046342">
    <property type="entry name" value="CBS_dom_sf"/>
</dbReference>
<dbReference type="Gene3D" id="3.10.580.10">
    <property type="entry name" value="CBS-domain"/>
    <property type="match status" value="1"/>
</dbReference>
<dbReference type="SUPFAM" id="SSF54631">
    <property type="entry name" value="CBS-domain pair"/>
    <property type="match status" value="1"/>
</dbReference>
<gene>
    <name evidence="3" type="ORF">S1361_20945</name>
</gene>
<sequence length="148" mass="15840">MARPVRPDEEEKPLTPFPSRTQQAGSPAGTGLTARDAMHAPGPQVDDHMAVDVALSVLIGARVAHLLLRDEDGRCAGLVTRAQLTAHRGGSWYSDRTRLRDLPLDRGPFTSSRAALGEAEAAMRVRTLDVSPVIDEHGYALGVLALTP</sequence>
<protein>
    <submittedName>
        <fullName evidence="3">CBS domain protein</fullName>
    </submittedName>
</protein>
<keyword evidence="4" id="KW-1185">Reference proteome</keyword>
<evidence type="ECO:0000259" key="2">
    <source>
        <dbReference type="Pfam" id="PF00571"/>
    </source>
</evidence>
<feature type="region of interest" description="Disordered" evidence="1">
    <location>
        <begin position="1"/>
        <end position="44"/>
    </location>
</feature>
<reference evidence="3 4" key="1">
    <citation type="submission" date="2021-03" db="EMBL/GenBank/DDBJ databases">
        <title>Complete genome sequence of Streptomyces cyanogenus S136, producer of anticancer angucycline landomycin A.</title>
        <authorList>
            <person name="Hrab P."/>
            <person name="Ruckert C."/>
            <person name="Busche T."/>
            <person name="Ostash I."/>
            <person name="Kalinowski J."/>
            <person name="Fedorenko V."/>
            <person name="Yushchuk O."/>
            <person name="Ostash B."/>
        </authorList>
    </citation>
    <scope>NUCLEOTIDE SEQUENCE [LARGE SCALE GENOMIC DNA]</scope>
    <source>
        <strain evidence="3 4">S136</strain>
    </source>
</reference>
<evidence type="ECO:0000256" key="1">
    <source>
        <dbReference type="SAM" id="MobiDB-lite"/>
    </source>
</evidence>
<feature type="compositionally biased region" description="Basic and acidic residues" evidence="1">
    <location>
        <begin position="1"/>
        <end position="13"/>
    </location>
</feature>